<evidence type="ECO:0000313" key="2">
    <source>
        <dbReference type="Proteomes" id="UP000816034"/>
    </source>
</evidence>
<dbReference type="AlphaFoldDB" id="A0AA88H042"/>
<evidence type="ECO:0000313" key="1">
    <source>
        <dbReference type="EMBL" id="KAG2394130.1"/>
    </source>
</evidence>
<proteinExistence type="predicted"/>
<protein>
    <submittedName>
        <fullName evidence="1">Uncharacterized protein</fullName>
    </submittedName>
</protein>
<dbReference type="EMBL" id="PYSW02000001">
    <property type="protein sequence ID" value="KAG2394130.1"/>
    <property type="molecule type" value="Genomic_DNA"/>
</dbReference>
<name>A0AA88H042_NAELO</name>
<organism evidence="1 2">
    <name type="scientific">Naegleria lovaniensis</name>
    <name type="common">Amoeba</name>
    <dbReference type="NCBI Taxonomy" id="51637"/>
    <lineage>
        <taxon>Eukaryota</taxon>
        <taxon>Discoba</taxon>
        <taxon>Heterolobosea</taxon>
        <taxon>Tetramitia</taxon>
        <taxon>Eutetramitia</taxon>
        <taxon>Vahlkampfiidae</taxon>
        <taxon>Naegleria</taxon>
    </lineage>
</organism>
<sequence>MSSLEIPLPSQANMFSQLPTELILDHVCPYFSDNGLLLYFRSMNKLFDHVITSIHVKTLLVKNHFEYQLIPPVSSFLELIRKLQKLEYILTSSVHTINFLQCPLKDYLEQVCEACPNLKKVEPTLFQQYSHSNMQVITKYCKNYEVIDCYHARDLPENSNRFAIFNLHQCENIAFIKNLHHVSTVNIECWNDTVPLQEWFSHINNELEFRISHNASIEKHSLPLLPESTHVAFTRYPEQVMIQTIFQYSAFFNDSLIHSSDSLNIHPNIFFSIHVEHRIRYLKIEILRQCKTIILSGSCQDVQDVLNHDYFLEHAPHLEELDLSALFIDWFEPRPHQEHGAKPITHSKKRSTPILESPCMKQNLELAIQYRIKLVELMTRCESLQRVRIGIPITVLITCGPLLKDSLCHENLDRMIKLDWIPRNEFYAVVNSESRCPHVLLKRRRK</sequence>
<dbReference type="InterPro" id="IPR032675">
    <property type="entry name" value="LRR_dom_sf"/>
</dbReference>
<dbReference type="Gene3D" id="3.80.10.10">
    <property type="entry name" value="Ribonuclease Inhibitor"/>
    <property type="match status" value="1"/>
</dbReference>
<keyword evidence="2" id="KW-1185">Reference proteome</keyword>
<comment type="caution">
    <text evidence="1">The sequence shown here is derived from an EMBL/GenBank/DDBJ whole genome shotgun (WGS) entry which is preliminary data.</text>
</comment>
<dbReference type="RefSeq" id="XP_044556024.1">
    <property type="nucleotide sequence ID" value="XM_044693472.1"/>
</dbReference>
<accession>A0AA88H042</accession>
<gene>
    <name evidence="1" type="ORF">C9374_003894</name>
</gene>
<dbReference type="GeneID" id="68096349"/>
<reference evidence="1 2" key="1">
    <citation type="journal article" date="2018" name="BMC Genomics">
        <title>The genome of Naegleria lovaniensis, the basis for a comparative approach to unravel pathogenicity factors of the human pathogenic amoeba N. fowleri.</title>
        <authorList>
            <person name="Liechti N."/>
            <person name="Schurch N."/>
            <person name="Bruggmann R."/>
            <person name="Wittwer M."/>
        </authorList>
    </citation>
    <scope>NUCLEOTIDE SEQUENCE [LARGE SCALE GENOMIC DNA]</scope>
    <source>
        <strain evidence="1 2">ATCC 30569</strain>
    </source>
</reference>
<dbReference type="Proteomes" id="UP000816034">
    <property type="component" value="Unassembled WGS sequence"/>
</dbReference>